<sequence>MWTTEPCTDSITCKQPAAWILTKSWRVSPTRWVHMKCLETSKDSPTNPSVEYPSWDSYHVSKRTRLMGLSTEVNLPVNMLPVTFSGHGHGQALNAPDDLPKNVTQDFESGFISDEHGFSSFTADFSSWFVFFMFSSSSLYLFVYLRALQLFGTNVGDVGLWEVGSRERLVLRNFKVWDLSSCSMLLQAALVKDAGVSVNRVIWSSDGALFGKLEQTQVTVANVIWLYQFLRIELDPNRCISFTIQS</sequence>
<dbReference type="AlphaFoldDB" id="A0A498HF79"/>
<dbReference type="Proteomes" id="UP000290289">
    <property type="component" value="Chromosome 17"/>
</dbReference>
<evidence type="ECO:0000313" key="2">
    <source>
        <dbReference type="Proteomes" id="UP000290289"/>
    </source>
</evidence>
<accession>A0A498HF79</accession>
<evidence type="ECO:0000313" key="1">
    <source>
        <dbReference type="EMBL" id="RXH68974.1"/>
    </source>
</evidence>
<dbReference type="PANTHER" id="PTHR44083:SF45">
    <property type="entry name" value="TOPLESS-RELATED PROTEIN 1"/>
    <property type="match status" value="1"/>
</dbReference>
<dbReference type="PANTHER" id="PTHR44083">
    <property type="entry name" value="TOPLESS-RELATED PROTEIN 1-RELATED"/>
    <property type="match status" value="1"/>
</dbReference>
<dbReference type="InterPro" id="IPR027728">
    <property type="entry name" value="Topless_fam"/>
</dbReference>
<keyword evidence="2" id="KW-1185">Reference proteome</keyword>
<dbReference type="EMBL" id="RDQH01000343">
    <property type="protein sequence ID" value="RXH68974.1"/>
    <property type="molecule type" value="Genomic_DNA"/>
</dbReference>
<reference evidence="1 2" key="1">
    <citation type="submission" date="2018-10" db="EMBL/GenBank/DDBJ databases">
        <title>A high-quality apple genome assembly.</title>
        <authorList>
            <person name="Hu J."/>
        </authorList>
    </citation>
    <scope>NUCLEOTIDE SEQUENCE [LARGE SCALE GENOMIC DNA]</scope>
    <source>
        <strain evidence="2">cv. HFTH1</strain>
        <tissue evidence="1">Young leaf</tissue>
    </source>
</reference>
<gene>
    <name evidence="1" type="ORF">DVH24_031307</name>
</gene>
<proteinExistence type="predicted"/>
<dbReference type="STRING" id="3750.A0A498HF79"/>
<organism evidence="1 2">
    <name type="scientific">Malus domestica</name>
    <name type="common">Apple</name>
    <name type="synonym">Pyrus malus</name>
    <dbReference type="NCBI Taxonomy" id="3750"/>
    <lineage>
        <taxon>Eukaryota</taxon>
        <taxon>Viridiplantae</taxon>
        <taxon>Streptophyta</taxon>
        <taxon>Embryophyta</taxon>
        <taxon>Tracheophyta</taxon>
        <taxon>Spermatophyta</taxon>
        <taxon>Magnoliopsida</taxon>
        <taxon>eudicotyledons</taxon>
        <taxon>Gunneridae</taxon>
        <taxon>Pentapetalae</taxon>
        <taxon>rosids</taxon>
        <taxon>fabids</taxon>
        <taxon>Rosales</taxon>
        <taxon>Rosaceae</taxon>
        <taxon>Amygdaloideae</taxon>
        <taxon>Maleae</taxon>
        <taxon>Malus</taxon>
    </lineage>
</organism>
<protein>
    <submittedName>
        <fullName evidence="1">Uncharacterized protein</fullName>
    </submittedName>
</protein>
<dbReference type="GO" id="GO:0006355">
    <property type="term" value="P:regulation of DNA-templated transcription"/>
    <property type="evidence" value="ECO:0007669"/>
    <property type="project" value="InterPro"/>
</dbReference>
<comment type="caution">
    <text evidence="1">The sequence shown here is derived from an EMBL/GenBank/DDBJ whole genome shotgun (WGS) entry which is preliminary data.</text>
</comment>
<name>A0A498HF79_MALDO</name>